<proteinExistence type="predicted"/>
<evidence type="ECO:0000256" key="2">
    <source>
        <dbReference type="SAM" id="Phobius"/>
    </source>
</evidence>
<organism evidence="3 4">
    <name type="scientific">Caerostris darwini</name>
    <dbReference type="NCBI Taxonomy" id="1538125"/>
    <lineage>
        <taxon>Eukaryota</taxon>
        <taxon>Metazoa</taxon>
        <taxon>Ecdysozoa</taxon>
        <taxon>Arthropoda</taxon>
        <taxon>Chelicerata</taxon>
        <taxon>Arachnida</taxon>
        <taxon>Araneae</taxon>
        <taxon>Araneomorphae</taxon>
        <taxon>Entelegynae</taxon>
        <taxon>Araneoidea</taxon>
        <taxon>Araneidae</taxon>
        <taxon>Caerostris</taxon>
    </lineage>
</organism>
<dbReference type="EMBL" id="BPLQ01003787">
    <property type="protein sequence ID" value="GIY03261.1"/>
    <property type="molecule type" value="Genomic_DNA"/>
</dbReference>
<keyword evidence="2" id="KW-0812">Transmembrane</keyword>
<protein>
    <submittedName>
        <fullName evidence="3">Uncharacterized protein</fullName>
    </submittedName>
</protein>
<feature type="transmembrane region" description="Helical" evidence="2">
    <location>
        <begin position="57"/>
        <end position="77"/>
    </location>
</feature>
<dbReference type="AlphaFoldDB" id="A0AAV4Q412"/>
<evidence type="ECO:0000313" key="4">
    <source>
        <dbReference type="Proteomes" id="UP001054837"/>
    </source>
</evidence>
<evidence type="ECO:0000256" key="1">
    <source>
        <dbReference type="SAM" id="MobiDB-lite"/>
    </source>
</evidence>
<dbReference type="Proteomes" id="UP001054837">
    <property type="component" value="Unassembled WGS sequence"/>
</dbReference>
<name>A0AAV4Q412_9ARAC</name>
<feature type="region of interest" description="Disordered" evidence="1">
    <location>
        <begin position="111"/>
        <end position="130"/>
    </location>
</feature>
<keyword evidence="2" id="KW-0472">Membrane</keyword>
<accession>A0AAV4Q412</accession>
<keyword evidence="4" id="KW-1185">Reference proteome</keyword>
<sequence length="130" mass="14527">MQYLGPLTVSIWTEINPQGKRLLGEDCSQQIRIGGRLMVGRFHFADDEGGHTSRKALLYRGLFAVGSCGSVIIHIAIHGRKADGNFETANPNTLEHLQHVVLCHQILRDPPSPTRITHNPRREPTITSFH</sequence>
<reference evidence="3 4" key="1">
    <citation type="submission" date="2021-06" db="EMBL/GenBank/DDBJ databases">
        <title>Caerostris darwini draft genome.</title>
        <authorList>
            <person name="Kono N."/>
            <person name="Arakawa K."/>
        </authorList>
    </citation>
    <scope>NUCLEOTIDE SEQUENCE [LARGE SCALE GENOMIC DNA]</scope>
</reference>
<gene>
    <name evidence="3" type="ORF">CDAR_99161</name>
</gene>
<keyword evidence="2" id="KW-1133">Transmembrane helix</keyword>
<comment type="caution">
    <text evidence="3">The sequence shown here is derived from an EMBL/GenBank/DDBJ whole genome shotgun (WGS) entry which is preliminary data.</text>
</comment>
<evidence type="ECO:0000313" key="3">
    <source>
        <dbReference type="EMBL" id="GIY03261.1"/>
    </source>
</evidence>